<proteinExistence type="predicted"/>
<dbReference type="EMBL" id="FN649743">
    <property type="protein sequence ID" value="CBJ26774.1"/>
    <property type="molecule type" value="Genomic_DNA"/>
</dbReference>
<dbReference type="EMBL" id="FN648652">
    <property type="protein sequence ID" value="CBJ26774.1"/>
    <property type="molecule type" value="Genomic_DNA"/>
</dbReference>
<dbReference type="InParanoid" id="D7G1G6"/>
<dbReference type="Proteomes" id="UP000002630">
    <property type="component" value="Linkage Group LG18"/>
</dbReference>
<organism evidence="2 3">
    <name type="scientific">Ectocarpus siliculosus</name>
    <name type="common">Brown alga</name>
    <name type="synonym">Conferva siliculosa</name>
    <dbReference type="NCBI Taxonomy" id="2880"/>
    <lineage>
        <taxon>Eukaryota</taxon>
        <taxon>Sar</taxon>
        <taxon>Stramenopiles</taxon>
        <taxon>Ochrophyta</taxon>
        <taxon>PX clade</taxon>
        <taxon>Phaeophyceae</taxon>
        <taxon>Ectocarpales</taxon>
        <taxon>Ectocarpaceae</taxon>
        <taxon>Ectocarpus</taxon>
    </lineage>
</organism>
<dbReference type="AlphaFoldDB" id="D7G1G6"/>
<protein>
    <submittedName>
        <fullName evidence="2">Uncharacterized protein</fullName>
    </submittedName>
</protein>
<evidence type="ECO:0000256" key="1">
    <source>
        <dbReference type="SAM" id="MobiDB-lite"/>
    </source>
</evidence>
<keyword evidence="3" id="KW-1185">Reference proteome</keyword>
<accession>D7G1G6</accession>
<name>D7G1G6_ECTSI</name>
<gene>
    <name evidence="2" type="ORF">Esi_0045_0036</name>
</gene>
<reference evidence="2 3" key="1">
    <citation type="journal article" date="2010" name="Nature">
        <title>The Ectocarpus genome and the independent evolution of multicellularity in brown algae.</title>
        <authorList>
            <person name="Cock J.M."/>
            <person name="Sterck L."/>
            <person name="Rouze P."/>
            <person name="Scornet D."/>
            <person name="Allen A.E."/>
            <person name="Amoutzias G."/>
            <person name="Anthouard V."/>
            <person name="Artiguenave F."/>
            <person name="Aury J.M."/>
            <person name="Badger J.H."/>
            <person name="Beszteri B."/>
            <person name="Billiau K."/>
            <person name="Bonnet E."/>
            <person name="Bothwell J.H."/>
            <person name="Bowler C."/>
            <person name="Boyen C."/>
            <person name="Brownlee C."/>
            <person name="Carrano C.J."/>
            <person name="Charrier B."/>
            <person name="Cho G.Y."/>
            <person name="Coelho S.M."/>
            <person name="Collen J."/>
            <person name="Corre E."/>
            <person name="Da Silva C."/>
            <person name="Delage L."/>
            <person name="Delaroque N."/>
            <person name="Dittami S.M."/>
            <person name="Doulbeau S."/>
            <person name="Elias M."/>
            <person name="Farnham G."/>
            <person name="Gachon C.M."/>
            <person name="Gschloessl B."/>
            <person name="Heesch S."/>
            <person name="Jabbari K."/>
            <person name="Jubin C."/>
            <person name="Kawai H."/>
            <person name="Kimura K."/>
            <person name="Kloareg B."/>
            <person name="Kupper F.C."/>
            <person name="Lang D."/>
            <person name="Le Bail A."/>
            <person name="Leblanc C."/>
            <person name="Lerouge P."/>
            <person name="Lohr M."/>
            <person name="Lopez P.J."/>
            <person name="Martens C."/>
            <person name="Maumus F."/>
            <person name="Michel G."/>
            <person name="Miranda-Saavedra D."/>
            <person name="Morales J."/>
            <person name="Moreau H."/>
            <person name="Motomura T."/>
            <person name="Nagasato C."/>
            <person name="Napoli C.A."/>
            <person name="Nelson D.R."/>
            <person name="Nyvall-Collen P."/>
            <person name="Peters A.F."/>
            <person name="Pommier C."/>
            <person name="Potin P."/>
            <person name="Poulain J."/>
            <person name="Quesneville H."/>
            <person name="Read B."/>
            <person name="Rensing S.A."/>
            <person name="Ritter A."/>
            <person name="Rousvoal S."/>
            <person name="Samanta M."/>
            <person name="Samson G."/>
            <person name="Schroeder D.C."/>
            <person name="Segurens B."/>
            <person name="Strittmatter M."/>
            <person name="Tonon T."/>
            <person name="Tregear J.W."/>
            <person name="Valentin K."/>
            <person name="von Dassow P."/>
            <person name="Yamagishi T."/>
            <person name="Van de Peer Y."/>
            <person name="Wincker P."/>
        </authorList>
    </citation>
    <scope>NUCLEOTIDE SEQUENCE [LARGE SCALE GENOMIC DNA]</scope>
    <source>
        <strain evidence="3">Ec32 / CCAP1310/4</strain>
    </source>
</reference>
<evidence type="ECO:0000313" key="3">
    <source>
        <dbReference type="Proteomes" id="UP000002630"/>
    </source>
</evidence>
<sequence>MYRAAPYAQRSQEGLAKFGPHSGNNNATPLVVAVIRFRPESRHCYLSPSPPHPPIRKPST</sequence>
<feature type="region of interest" description="Disordered" evidence="1">
    <location>
        <begin position="1"/>
        <end position="26"/>
    </location>
</feature>
<evidence type="ECO:0000313" key="2">
    <source>
        <dbReference type="EMBL" id="CBJ26774.1"/>
    </source>
</evidence>